<proteinExistence type="predicted"/>
<evidence type="ECO:0000313" key="3">
    <source>
        <dbReference type="Proteomes" id="UP001161064"/>
    </source>
</evidence>
<accession>A0ABQ4PT54</accession>
<keyword evidence="3" id="KW-1185">Reference proteome</keyword>
<name>A0ABQ4PT54_9PROT</name>
<organism evidence="2 3">
    <name type="scientific">Candidatus Phycosocius spiralis</name>
    <dbReference type="NCBI Taxonomy" id="2815099"/>
    <lineage>
        <taxon>Bacteria</taxon>
        <taxon>Pseudomonadati</taxon>
        <taxon>Pseudomonadota</taxon>
        <taxon>Alphaproteobacteria</taxon>
        <taxon>Caulobacterales</taxon>
        <taxon>Caulobacterales incertae sedis</taxon>
        <taxon>Candidatus Phycosocius</taxon>
    </lineage>
</organism>
<protein>
    <submittedName>
        <fullName evidence="2">PHB granule-associated protein phasin2</fullName>
    </submittedName>
</protein>
<dbReference type="Pfam" id="PF09361">
    <property type="entry name" value="Phasin_2"/>
    <property type="match status" value="1"/>
</dbReference>
<comment type="caution">
    <text evidence="2">The sequence shown here is derived from an EMBL/GenBank/DDBJ whole genome shotgun (WGS) entry which is preliminary data.</text>
</comment>
<feature type="domain" description="Phasin" evidence="1">
    <location>
        <begin position="30"/>
        <end position="126"/>
    </location>
</feature>
<evidence type="ECO:0000259" key="1">
    <source>
        <dbReference type="Pfam" id="PF09361"/>
    </source>
</evidence>
<dbReference type="Proteomes" id="UP001161064">
    <property type="component" value="Unassembled WGS sequence"/>
</dbReference>
<evidence type="ECO:0000313" key="2">
    <source>
        <dbReference type="EMBL" id="GIU66172.1"/>
    </source>
</evidence>
<dbReference type="NCBIfam" id="TIGR01841">
    <property type="entry name" value="phasin"/>
    <property type="match status" value="1"/>
</dbReference>
<dbReference type="EMBL" id="BPFZ01000001">
    <property type="protein sequence ID" value="GIU66172.1"/>
    <property type="molecule type" value="Genomic_DNA"/>
</dbReference>
<gene>
    <name evidence="2" type="ORF">PsB1_0326</name>
</gene>
<sequence length="138" mass="14684">MTTKSDSKFTPTSEVFKASFEKLQANLGDLATHGKANLEALSTSTKIASEGLKKASELSVAYLQSSAALATQTTKNLSSAKSLQEAVEIQADYAKTAISTYFTEFTKVSDVILGAVKESVKPISERTSAWISSVQSAH</sequence>
<dbReference type="InterPro" id="IPR010127">
    <property type="entry name" value="Phasin_subfam-1"/>
</dbReference>
<reference evidence="2" key="2">
    <citation type="journal article" date="2023" name="ISME Commun">
        <title>Characterization of a bloom-associated alphaproteobacterial lineage, 'Candidatus Phycosocius': insights into freshwater algal-bacterial interactions.</title>
        <authorList>
            <person name="Tanabe Y."/>
            <person name="Yamaguchi H."/>
            <person name="Yoshida M."/>
            <person name="Kai A."/>
            <person name="Okazaki Y."/>
        </authorList>
    </citation>
    <scope>NUCLEOTIDE SEQUENCE</scope>
    <source>
        <strain evidence="2">BOTRYCO-1</strain>
    </source>
</reference>
<dbReference type="InterPro" id="IPR018968">
    <property type="entry name" value="Phasin"/>
</dbReference>
<reference evidence="2" key="1">
    <citation type="submission" date="2021-05" db="EMBL/GenBank/DDBJ databases">
        <authorList>
            <person name="Tanabe Y."/>
        </authorList>
    </citation>
    <scope>NUCLEOTIDE SEQUENCE</scope>
    <source>
        <strain evidence="2">BOTRYCO-1</strain>
    </source>
</reference>